<dbReference type="EMBL" id="BMAW01084773">
    <property type="protein sequence ID" value="GFU40154.1"/>
    <property type="molecule type" value="Genomic_DNA"/>
</dbReference>
<proteinExistence type="predicted"/>
<dbReference type="AlphaFoldDB" id="A0A8X6UN86"/>
<organism evidence="1 2">
    <name type="scientific">Nephila pilipes</name>
    <name type="common">Giant wood spider</name>
    <name type="synonym">Nephila maculata</name>
    <dbReference type="NCBI Taxonomy" id="299642"/>
    <lineage>
        <taxon>Eukaryota</taxon>
        <taxon>Metazoa</taxon>
        <taxon>Ecdysozoa</taxon>
        <taxon>Arthropoda</taxon>
        <taxon>Chelicerata</taxon>
        <taxon>Arachnida</taxon>
        <taxon>Araneae</taxon>
        <taxon>Araneomorphae</taxon>
        <taxon>Entelegynae</taxon>
        <taxon>Araneoidea</taxon>
        <taxon>Nephilidae</taxon>
        <taxon>Nephila</taxon>
    </lineage>
</organism>
<reference evidence="1" key="1">
    <citation type="submission" date="2020-08" db="EMBL/GenBank/DDBJ databases">
        <title>Multicomponent nature underlies the extraordinary mechanical properties of spider dragline silk.</title>
        <authorList>
            <person name="Kono N."/>
            <person name="Nakamura H."/>
            <person name="Mori M."/>
            <person name="Yoshida Y."/>
            <person name="Ohtoshi R."/>
            <person name="Malay A.D."/>
            <person name="Moran D.A.P."/>
            <person name="Tomita M."/>
            <person name="Numata K."/>
            <person name="Arakawa K."/>
        </authorList>
    </citation>
    <scope>NUCLEOTIDE SEQUENCE</scope>
</reference>
<dbReference type="Proteomes" id="UP000887013">
    <property type="component" value="Unassembled WGS sequence"/>
</dbReference>
<comment type="caution">
    <text evidence="1">The sequence shown here is derived from an EMBL/GenBank/DDBJ whole genome shotgun (WGS) entry which is preliminary data.</text>
</comment>
<dbReference type="OrthoDB" id="6418278at2759"/>
<accession>A0A8X6UN86</accession>
<name>A0A8X6UN86_NEPPI</name>
<evidence type="ECO:0000313" key="1">
    <source>
        <dbReference type="EMBL" id="GFU40154.1"/>
    </source>
</evidence>
<sequence>MKTVGELFDFIFDNDKTVVYGNLGRQPHVLFEYLIKNYPTFKIHVFSDYYHLPSTSNIQVNRDFYGKCDLLIFIEPPPNIIVSQPKEAARIVVFTSHLILTEMSNPSIYVSFFNIPNIRNEILNVKSVLSLQENSIQAMRGDVLKNQINYFNVKTVGVNFPVCDINIVPGKLTNPLEYKTFVIADLTNTTSPLNLLVYLWDIFDFLKDNIDKIERWLICFPEKRIKRYELFVQECINKLFCKTFKHGNVTNSAELLGLTPFYKSGVFDKSLSCENKYFCGLKYVAPMKDIEAFKTCITHNLKPLNGQLYLVE</sequence>
<protein>
    <submittedName>
        <fullName evidence="1">Uncharacterized protein</fullName>
    </submittedName>
</protein>
<evidence type="ECO:0000313" key="2">
    <source>
        <dbReference type="Proteomes" id="UP000887013"/>
    </source>
</evidence>
<gene>
    <name evidence="1" type="primary">AVEN_257714_1</name>
    <name evidence="1" type="ORF">NPIL_271101</name>
</gene>
<keyword evidence="2" id="KW-1185">Reference proteome</keyword>